<dbReference type="PANTHER" id="PTHR23082">
    <property type="entry name" value="TRANSCRIPTION INITIATION FACTOR IIIC TFIIIC , POLYPEPTIDE 3-RELATED"/>
    <property type="match status" value="1"/>
</dbReference>
<name>A0AAX4NGL4_9ARCH</name>
<accession>A0AAX4NGL4</accession>
<dbReference type="RefSeq" id="WP_393971818.1">
    <property type="nucleotide sequence ID" value="NZ_CP133772.1"/>
</dbReference>
<dbReference type="InterPro" id="IPR019734">
    <property type="entry name" value="TPR_rpt"/>
</dbReference>
<protein>
    <submittedName>
        <fullName evidence="2">Tetratricopeptide repeat protein</fullName>
    </submittedName>
</protein>
<organism evidence="2 3">
    <name type="scientific">Oxyplasma meridianum</name>
    <dbReference type="NCBI Taxonomy" id="3073602"/>
    <lineage>
        <taxon>Archaea</taxon>
        <taxon>Methanobacteriati</taxon>
        <taxon>Thermoplasmatota</taxon>
        <taxon>Thermoplasmata</taxon>
        <taxon>Thermoplasmatales</taxon>
        <taxon>Thermoplasmataceae</taxon>
        <taxon>Oxyplasma</taxon>
    </lineage>
</organism>
<dbReference type="Pfam" id="PF14559">
    <property type="entry name" value="TPR_19"/>
    <property type="match status" value="1"/>
</dbReference>
<gene>
    <name evidence="2" type="ORF">OXIME_000404</name>
</gene>
<dbReference type="Pfam" id="PF13174">
    <property type="entry name" value="TPR_6"/>
    <property type="match status" value="1"/>
</dbReference>
<dbReference type="InterPro" id="IPR039340">
    <property type="entry name" value="Tfc4/TFIIIC-102/Sfc4"/>
</dbReference>
<reference evidence="2 3" key="1">
    <citation type="submission" date="2023-09" db="EMBL/GenBank/DDBJ databases">
        <authorList>
            <person name="Golyshina O.V."/>
            <person name="Lunev E.A."/>
            <person name="Bargiela R."/>
            <person name="Gaines M.C."/>
            <person name="Daum B."/>
            <person name="Bale N.J."/>
            <person name="Koenen M."/>
            <person name="Sinninghe Damst J.S."/>
            <person name="Yakimov M."/>
            <person name="Golyshin P.N."/>
        </authorList>
    </citation>
    <scope>NUCLEOTIDE SEQUENCE [LARGE SCALE GENOMIC DNA]</scope>
    <source>
        <strain evidence="2 3">M1</strain>
    </source>
</reference>
<feature type="repeat" description="TPR" evidence="1">
    <location>
        <begin position="785"/>
        <end position="818"/>
    </location>
</feature>
<dbReference type="Proteomes" id="UP001451606">
    <property type="component" value="Chromosome"/>
</dbReference>
<evidence type="ECO:0000313" key="2">
    <source>
        <dbReference type="EMBL" id="WYX99859.1"/>
    </source>
</evidence>
<dbReference type="SUPFAM" id="SSF48452">
    <property type="entry name" value="TPR-like"/>
    <property type="match status" value="1"/>
</dbReference>
<dbReference type="PANTHER" id="PTHR23082:SF0">
    <property type="entry name" value="GENERAL TRANSCRIPTION FACTOR 3C POLYPEPTIDE 3"/>
    <property type="match status" value="1"/>
</dbReference>
<proteinExistence type="predicted"/>
<dbReference type="PROSITE" id="PS50005">
    <property type="entry name" value="TPR"/>
    <property type="match status" value="1"/>
</dbReference>
<dbReference type="SUPFAM" id="SSF81901">
    <property type="entry name" value="HCP-like"/>
    <property type="match status" value="1"/>
</dbReference>
<dbReference type="GO" id="GO:0006383">
    <property type="term" value="P:transcription by RNA polymerase III"/>
    <property type="evidence" value="ECO:0007669"/>
    <property type="project" value="InterPro"/>
</dbReference>
<dbReference type="AlphaFoldDB" id="A0AAX4NGL4"/>
<dbReference type="GO" id="GO:0000127">
    <property type="term" value="C:transcription factor TFIIIC complex"/>
    <property type="evidence" value="ECO:0007669"/>
    <property type="project" value="TreeGrafter"/>
</dbReference>
<dbReference type="Gene3D" id="1.25.40.10">
    <property type="entry name" value="Tetratricopeptide repeat domain"/>
    <property type="match status" value="3"/>
</dbReference>
<dbReference type="EMBL" id="CP133772">
    <property type="protein sequence ID" value="WYX99859.1"/>
    <property type="molecule type" value="Genomic_DNA"/>
</dbReference>
<keyword evidence="3" id="KW-1185">Reference proteome</keyword>
<evidence type="ECO:0000256" key="1">
    <source>
        <dbReference type="PROSITE-ProRule" id="PRU00339"/>
    </source>
</evidence>
<evidence type="ECO:0000313" key="3">
    <source>
        <dbReference type="Proteomes" id="UP001451606"/>
    </source>
</evidence>
<sequence>MAEQPSGKIGSRKVLTAIEKISEAPVGREFQELCGTFLSIISRFDGTLSAKDQMKYDQYISGLVERTRTEIDGDLSRTILREIYRLFPGNRYAALYSGIELIKSGNLEEGLKMVETSDIWDQSREFLEVVSQSEISDEKVKDIVIKSAYKGNGNPQLWMRFMSSGRDRSEVASVIDAFNRNNYYSGLENFLDVVIGYDLDPFYLLKKAELLKKMDRNDDLLALIRDLNIFSIKEVDQIEAFSDLMLQVGLFNKNLELCRYGLEIYEDVHLIVNLSESYAGMGDLHNAIETCMEILEKYPENYASMIRCARLQFEAGKYKDCAFTFSAVPRSKLSESDFTVMIKSKSYSSMYNEALSDVADLMSFYGKTPENLHLKMDLEMKLHLESDCYYTAGEILELNPDDTAAREFYRSYFFGNQEYEKYLKFLNDDEKSTLMPQVYVALAGTGKFQDSIEVLKKNPACLESPMVWDSIFFKVRTSEQIKKIEELIEISNTNGIEKIRMILRFLKGNYRSPHELNWDDLVVSGSVSLVYINIYSLLKEGRFEEMEQCISSLSENRYGVIRNIVEYNREVRNGKRTGDIVDSMDYLYPATWILILNGIYDEAYAKLNKLETNHPDPFYTYYESLIMEGKGNYEDARKNISHAVEKLENFMFLDLLARVSLRCGKLGDAISAYEIIFKNRGQDSIDFPSLYRILSEIKDHEFVMNFVDLCEYNSLSNIWVKRLKRNIFLDRNDSMSAFEISREIIAVGKLEEADIRTHLSILEKIHPQGDRISFLENVRDDIKDPKIDVLIGDAYFANGHYERALRYYHDAISNGMDRASIQNYPETLINTGNFDEAMEMISGKNLSSLLLVKLYSGKNDIESILRILSNFRVRERDDEEALIFLCRNHWKDPDIRKSLKNIYSNHGFLFLGKEIGVKLIQDGSYDEAMDVLKNLFKNYPENIEVARIYSTLLIKNGDRSEAIRSLSRGLKASKSIEEATEFTNTLLKVYFEDGDYKAVTDLYLSDPSLIDREGLKITVKSYIALDKFEEAERIISRQDKILDHGLNDDLYDELQSRKNFTEILTYVNRLLKLEYKKGRVIDTDEAVYKAEIPIDKIPYIMDFLKGDRYWGAPNPEKYDLISRDVIKRIVKNSGVEKINDIKIFMIYNNLDRKDAVVAVNLYHYIMERISEVRVPKTDDPVILALMKKALKENIPIEPLHMAYMLDIGIGTAMDVVALIGYMFEKKQRESEIQ</sequence>
<dbReference type="InterPro" id="IPR011990">
    <property type="entry name" value="TPR-like_helical_dom_sf"/>
</dbReference>
<dbReference type="KEGG" id="omr:OXIME_000404"/>
<dbReference type="GeneID" id="95967129"/>
<keyword evidence="1" id="KW-0802">TPR repeat</keyword>